<accession>A0A3E5GP83</accession>
<feature type="domain" description="DNA methylase adenine-specific" evidence="1">
    <location>
        <begin position="2"/>
        <end position="102"/>
    </location>
</feature>
<dbReference type="GO" id="GO:0003677">
    <property type="term" value="F:DNA binding"/>
    <property type="evidence" value="ECO:0007669"/>
    <property type="project" value="InterPro"/>
</dbReference>
<keyword evidence="2" id="KW-0808">Transferase</keyword>
<evidence type="ECO:0000313" key="2">
    <source>
        <dbReference type="EMBL" id="RGO47459.1"/>
    </source>
</evidence>
<dbReference type="GO" id="GO:0032259">
    <property type="term" value="P:methylation"/>
    <property type="evidence" value="ECO:0007669"/>
    <property type="project" value="UniProtKB-KW"/>
</dbReference>
<dbReference type="PANTHER" id="PTHR42998">
    <property type="entry name" value="TYPE I RESTRICTION ENZYME HINDVIIP M PROTEIN-RELATED"/>
    <property type="match status" value="1"/>
</dbReference>
<gene>
    <name evidence="2" type="ORF">DXB12_14205</name>
</gene>
<reference evidence="2 3" key="1">
    <citation type="submission" date="2018-08" db="EMBL/GenBank/DDBJ databases">
        <title>A genome reference for cultivated species of the human gut microbiota.</title>
        <authorList>
            <person name="Zou Y."/>
            <person name="Xue W."/>
            <person name="Luo G."/>
        </authorList>
    </citation>
    <scope>NUCLEOTIDE SEQUENCE [LARGE SCALE GENOMIC DNA]</scope>
    <source>
        <strain evidence="2 3">OM02-12</strain>
    </source>
</reference>
<organism evidence="2 3">
    <name type="scientific">Dorea formicigenerans</name>
    <dbReference type="NCBI Taxonomy" id="39486"/>
    <lineage>
        <taxon>Bacteria</taxon>
        <taxon>Bacillati</taxon>
        <taxon>Bacillota</taxon>
        <taxon>Clostridia</taxon>
        <taxon>Lachnospirales</taxon>
        <taxon>Lachnospiraceae</taxon>
        <taxon>Dorea</taxon>
    </lineage>
</organism>
<dbReference type="AlphaFoldDB" id="A0A3E5GP83"/>
<dbReference type="SUPFAM" id="SSF53335">
    <property type="entry name" value="S-adenosyl-L-methionine-dependent methyltransferases"/>
    <property type="match status" value="1"/>
</dbReference>
<keyword evidence="3" id="KW-1185">Reference proteome</keyword>
<protein>
    <submittedName>
        <fullName evidence="2">SAM-dependent DNA methyltransferase</fullName>
    </submittedName>
</protein>
<evidence type="ECO:0000259" key="1">
    <source>
        <dbReference type="Pfam" id="PF02384"/>
    </source>
</evidence>
<dbReference type="InterPro" id="IPR003356">
    <property type="entry name" value="DNA_methylase_A-5"/>
</dbReference>
<dbReference type="InterPro" id="IPR052916">
    <property type="entry name" value="Type-I_RE_MTase_Subunit"/>
</dbReference>
<proteinExistence type="predicted"/>
<dbReference type="GO" id="GO:0008170">
    <property type="term" value="F:N-methyltransferase activity"/>
    <property type="evidence" value="ECO:0007669"/>
    <property type="project" value="InterPro"/>
</dbReference>
<comment type="caution">
    <text evidence="2">The sequence shown here is derived from an EMBL/GenBank/DDBJ whole genome shotgun (WGS) entry which is preliminary data.</text>
</comment>
<dbReference type="Gene3D" id="3.40.50.150">
    <property type="entry name" value="Vaccinia Virus protein VP39"/>
    <property type="match status" value="1"/>
</dbReference>
<sequence length="106" mass="12029">MLKNEGVMAIIIPDGILGNDGNSELRKWILTQCRILAIIDLPKETFMPYTNIKTSIMIVKKGSFEKEYDIFMAISENCGHDARGNTVPGCDFEDIVTSYKKWIIKK</sequence>
<dbReference type="PANTHER" id="PTHR42998:SF1">
    <property type="entry name" value="TYPE I RESTRICTION ENZYME HINDI METHYLASE SUBUNIT"/>
    <property type="match status" value="1"/>
</dbReference>
<dbReference type="Proteomes" id="UP000261055">
    <property type="component" value="Unassembled WGS sequence"/>
</dbReference>
<dbReference type="InterPro" id="IPR029063">
    <property type="entry name" value="SAM-dependent_MTases_sf"/>
</dbReference>
<dbReference type="EMBL" id="QSVQ01000021">
    <property type="protein sequence ID" value="RGO47459.1"/>
    <property type="molecule type" value="Genomic_DNA"/>
</dbReference>
<name>A0A3E5GP83_9FIRM</name>
<evidence type="ECO:0000313" key="3">
    <source>
        <dbReference type="Proteomes" id="UP000261055"/>
    </source>
</evidence>
<keyword evidence="2" id="KW-0489">Methyltransferase</keyword>
<dbReference type="Pfam" id="PF02384">
    <property type="entry name" value="N6_Mtase"/>
    <property type="match status" value="1"/>
</dbReference>